<sequence>MDELGIYQDVDTFVDEINRVIKKAQ</sequence>
<proteinExistence type="predicted"/>
<dbReference type="EMBL" id="HACA01031364">
    <property type="protein sequence ID" value="CDW48725.1"/>
    <property type="molecule type" value="Transcribed_RNA"/>
</dbReference>
<organism evidence="1">
    <name type="scientific">Lepeophtheirus salmonis</name>
    <name type="common">Salmon louse</name>
    <name type="synonym">Caligus salmonis</name>
    <dbReference type="NCBI Taxonomy" id="72036"/>
    <lineage>
        <taxon>Eukaryota</taxon>
        <taxon>Metazoa</taxon>
        <taxon>Ecdysozoa</taxon>
        <taxon>Arthropoda</taxon>
        <taxon>Crustacea</taxon>
        <taxon>Multicrustacea</taxon>
        <taxon>Hexanauplia</taxon>
        <taxon>Copepoda</taxon>
        <taxon>Siphonostomatoida</taxon>
        <taxon>Caligidae</taxon>
        <taxon>Lepeophtheirus</taxon>
    </lineage>
</organism>
<accession>A0A0K2VEC1</accession>
<reference evidence="1" key="1">
    <citation type="submission" date="2014-05" db="EMBL/GenBank/DDBJ databases">
        <authorList>
            <person name="Chronopoulou M."/>
        </authorList>
    </citation>
    <scope>NUCLEOTIDE SEQUENCE</scope>
    <source>
        <tissue evidence="1">Whole organism</tissue>
    </source>
</reference>
<dbReference type="AlphaFoldDB" id="A0A0K2VEC1"/>
<evidence type="ECO:0000313" key="1">
    <source>
        <dbReference type="EMBL" id="CDW48725.1"/>
    </source>
</evidence>
<name>A0A0K2VEC1_LEPSM</name>
<protein>
    <submittedName>
        <fullName evidence="1">Uncharacterized protein</fullName>
    </submittedName>
</protein>